<geneLocation type="plasmid" evidence="1">
    <name>unnamed</name>
</geneLocation>
<keyword evidence="1" id="KW-0614">Plasmid</keyword>
<reference evidence="1 2" key="1">
    <citation type="submission" date="2018-12" db="EMBL/GenBank/DDBJ databases">
        <title>Draft Genome Sequence of Chryseobacterium arthrosphaerae strain ED882-96 Isolated from the Blood of a Patient with Liver Cirrhosis in Taiwan.</title>
        <authorList>
            <person name="Lin J.-N."/>
            <person name="Lai C.-H."/>
            <person name="Yang C.-H."/>
            <person name="Huang Y.-H."/>
        </authorList>
    </citation>
    <scope>NUCLEOTIDE SEQUENCE [LARGE SCALE GENOMIC DNA]</scope>
    <source>
        <strain evidence="1 2">ED882-96</strain>
        <plasmid evidence="1 2">unnamed</plasmid>
    </source>
</reference>
<comment type="caution">
    <text evidence="1">The sequence shown here is derived from an EMBL/GenBank/DDBJ whole genome shotgun (WGS) entry which is preliminary data.</text>
</comment>
<protein>
    <submittedName>
        <fullName evidence="1">Uncharacterized protein</fullName>
    </submittedName>
</protein>
<proteinExistence type="predicted"/>
<organism evidence="1 2">
    <name type="scientific">Chryseobacterium arthrosphaerae</name>
    <dbReference type="NCBI Taxonomy" id="651561"/>
    <lineage>
        <taxon>Bacteria</taxon>
        <taxon>Pseudomonadati</taxon>
        <taxon>Bacteroidota</taxon>
        <taxon>Flavobacteriia</taxon>
        <taxon>Flavobacteriales</taxon>
        <taxon>Weeksellaceae</taxon>
        <taxon>Chryseobacterium group</taxon>
        <taxon>Chryseobacterium</taxon>
    </lineage>
</organism>
<sequence length="94" mass="10855">MEVYYGNPDATYPNSTKWVSLLSLNYYDTYPAYSFNPSFPTAIQGESILKDGTSESKSTRGLPVMSLIKNIEDDNWTKNYIYYDLKGGYRKPYH</sequence>
<dbReference type="Proteomes" id="UP000276953">
    <property type="component" value="Plasmid unnamed"/>
</dbReference>
<evidence type="ECO:0000313" key="1">
    <source>
        <dbReference type="EMBL" id="RTZ48472.1"/>
    </source>
</evidence>
<name>A0A432DY10_9FLAO</name>
<accession>A0A432DY10</accession>
<evidence type="ECO:0000313" key="2">
    <source>
        <dbReference type="Proteomes" id="UP000276953"/>
    </source>
</evidence>
<gene>
    <name evidence="1" type="ORF">EJ377_13070</name>
</gene>
<dbReference type="AlphaFoldDB" id="A0A432DY10"/>
<dbReference type="EMBL" id="RYFC01000002">
    <property type="protein sequence ID" value="RTZ48472.1"/>
    <property type="molecule type" value="Genomic_DNA"/>
</dbReference>